<dbReference type="AlphaFoldDB" id="A0AAN8VFD9"/>
<accession>A0AAN8VFD9</accession>
<dbReference type="PANTHER" id="PTHR36309:SF1">
    <property type="entry name" value="RNA-BINDING (RRM_RBD_RNP MOTIFS) FAMILY PROTEIN"/>
    <property type="match status" value="1"/>
</dbReference>
<reference evidence="1 2" key="1">
    <citation type="submission" date="2023-12" db="EMBL/GenBank/DDBJ databases">
        <title>A high-quality genome assembly for Dillenia turbinata (Dilleniales).</title>
        <authorList>
            <person name="Chanderbali A."/>
        </authorList>
    </citation>
    <scope>NUCLEOTIDE SEQUENCE [LARGE SCALE GENOMIC DNA]</scope>
    <source>
        <strain evidence="1">LSX21</strain>
        <tissue evidence="1">Leaf</tissue>
    </source>
</reference>
<protein>
    <submittedName>
        <fullName evidence="1">Uncharacterized protein</fullName>
    </submittedName>
</protein>
<evidence type="ECO:0000313" key="1">
    <source>
        <dbReference type="EMBL" id="KAK6933250.1"/>
    </source>
</evidence>
<organism evidence="1 2">
    <name type="scientific">Dillenia turbinata</name>
    <dbReference type="NCBI Taxonomy" id="194707"/>
    <lineage>
        <taxon>Eukaryota</taxon>
        <taxon>Viridiplantae</taxon>
        <taxon>Streptophyta</taxon>
        <taxon>Embryophyta</taxon>
        <taxon>Tracheophyta</taxon>
        <taxon>Spermatophyta</taxon>
        <taxon>Magnoliopsida</taxon>
        <taxon>eudicotyledons</taxon>
        <taxon>Gunneridae</taxon>
        <taxon>Pentapetalae</taxon>
        <taxon>Dilleniales</taxon>
        <taxon>Dilleniaceae</taxon>
        <taxon>Dillenia</taxon>
    </lineage>
</organism>
<name>A0AAN8VFD9_9MAGN</name>
<dbReference type="InterPro" id="IPR053316">
    <property type="entry name" value="Epigenetic_reg_gene_expr"/>
</dbReference>
<sequence length="142" mass="16173">MIAKCALVEIEQAKQAEAIVSEIANYPFMISGMPRHVRARAAEPIMFEDRPIKPGRKLHIRWLDPKGPDVKVAKELKEKSRLFAAEASFLLKEEEKLAKQQVVTLKANYKKYELIESVMADGTARDLASHYNMSLADERDYP</sequence>
<proteinExistence type="predicted"/>
<gene>
    <name evidence="1" type="ORF">RJ641_036144</name>
</gene>
<dbReference type="EMBL" id="JBAMMX010000009">
    <property type="protein sequence ID" value="KAK6933250.1"/>
    <property type="molecule type" value="Genomic_DNA"/>
</dbReference>
<evidence type="ECO:0000313" key="2">
    <source>
        <dbReference type="Proteomes" id="UP001370490"/>
    </source>
</evidence>
<dbReference type="Proteomes" id="UP001370490">
    <property type="component" value="Unassembled WGS sequence"/>
</dbReference>
<comment type="caution">
    <text evidence="1">The sequence shown here is derived from an EMBL/GenBank/DDBJ whole genome shotgun (WGS) entry which is preliminary data.</text>
</comment>
<keyword evidence="2" id="KW-1185">Reference proteome</keyword>
<dbReference type="PANTHER" id="PTHR36309">
    <property type="entry name" value="RNA-BINDING (RRM/RBD/RNP MOTIFS) FAMILY PROTEIN"/>
    <property type="match status" value="1"/>
</dbReference>